<dbReference type="RefSeq" id="WP_380897704.1">
    <property type="nucleotide sequence ID" value="NZ_JBHUFU010000003.1"/>
</dbReference>
<evidence type="ECO:0000256" key="1">
    <source>
        <dbReference type="SAM" id="MobiDB-lite"/>
    </source>
</evidence>
<dbReference type="PANTHER" id="PTHR46082:SF6">
    <property type="entry name" value="AAA+ ATPASE DOMAIN-CONTAINING PROTEIN-RELATED"/>
    <property type="match status" value="1"/>
</dbReference>
<dbReference type="InterPro" id="IPR053137">
    <property type="entry name" value="NLR-like"/>
</dbReference>
<dbReference type="SUPFAM" id="SSF48452">
    <property type="entry name" value="TPR-like"/>
    <property type="match status" value="3"/>
</dbReference>
<dbReference type="SUPFAM" id="SSF52540">
    <property type="entry name" value="P-loop containing nucleoside triphosphate hydrolases"/>
    <property type="match status" value="1"/>
</dbReference>
<feature type="compositionally biased region" description="Basic residues" evidence="1">
    <location>
        <begin position="1"/>
        <end position="10"/>
    </location>
</feature>
<dbReference type="EMBL" id="JBHUFU010000003">
    <property type="protein sequence ID" value="MFD1829299.1"/>
    <property type="molecule type" value="Genomic_DNA"/>
</dbReference>
<dbReference type="Pfam" id="PF13374">
    <property type="entry name" value="TPR_10"/>
    <property type="match status" value="1"/>
</dbReference>
<feature type="domain" description="NB-ARC" evidence="2">
    <location>
        <begin position="110"/>
        <end position="252"/>
    </location>
</feature>
<dbReference type="InterPro" id="IPR002182">
    <property type="entry name" value="NB-ARC"/>
</dbReference>
<dbReference type="Gene3D" id="3.40.50.300">
    <property type="entry name" value="P-loop containing nucleotide triphosphate hydrolases"/>
    <property type="match status" value="1"/>
</dbReference>
<evidence type="ECO:0000313" key="4">
    <source>
        <dbReference type="Proteomes" id="UP001597365"/>
    </source>
</evidence>
<name>A0ABW4PG82_9ACTN</name>
<dbReference type="PRINTS" id="PR00364">
    <property type="entry name" value="DISEASERSIST"/>
</dbReference>
<evidence type="ECO:0000259" key="2">
    <source>
        <dbReference type="Pfam" id="PF00931"/>
    </source>
</evidence>
<gene>
    <name evidence="3" type="primary">fxsT</name>
    <name evidence="3" type="ORF">ACFSJS_06440</name>
</gene>
<feature type="region of interest" description="Disordered" evidence="1">
    <location>
        <begin position="1"/>
        <end position="24"/>
    </location>
</feature>
<dbReference type="Gene3D" id="1.25.40.10">
    <property type="entry name" value="Tetratricopeptide repeat domain"/>
    <property type="match status" value="2"/>
</dbReference>
<dbReference type="Pfam" id="PF00931">
    <property type="entry name" value="NB-ARC"/>
    <property type="match status" value="1"/>
</dbReference>
<sequence>MAPLFRRRGKPTPQSEAPVAPNRQPEAAVWMSVSGDSAVGVAGDNNGYIFTGDHASPTILPREALLPVTEVELTGRLTNLPRLRAQAFVGRTSELTDLDAAFDAPGGVLVRAVHGLGGVGKTALSAHWAATRGASFNPLWWITADSPASIERGLAELARGLQPGLAEALSSPSLRDRAVRWLAAHRDWLIVLDNVDGPRDIGSLLAELPHGRFLITSRRAYGWQGLAETVRLGVLTPDESVELLTRIVARAERHDVDGADALCSELGGLPLAIEQAGAFIAQAGITPRDYLGLLAEYPAEMYRTGSEETELSRTVARVWHITLERLAGTPLAGEILRILAWYAPYNIPRSLLDGLAPAPEIAAAVGRLAAYSMISAYPAGLDVHRVVQAVTRTADPDDPFRQPDDIDRARETALAQLSAALPEGDNAEPARRDLRDLIRHADALEEHTSPETDTEAAVRLFDKAGKLLLEQRDFARSAVHLDRALRAGTRLLGPDDTFLLATRDALGHAHQEAGNLRKAVQLFAWNHEVCLRVLGSRHRDTLHSLDSLARVHLQVGDVERASQILTESLAMRAEALGHGDPDTMAALNNLGDTCRLAGDHQRALQLLQRALRDSIRLYGADHPNTRKVRNNLAYADLAGGNVDRALRLFRLNLQQAEGDLGEEHPATLIARRSLATALQVAGETDQAVALNERNLTDSVRISGEGHPDTLRHRSSLAAAYAAAGRSDQALPLFERLLHDCLRLYGGNHPMTARARADAAFAFERAGDGERAAEIRAGSGQAGQVAAAGGEAAVEFVRTEQPEESPYTYHLHRGPDRASALTFLRATPVREEFVYVIVETPEGNLGRDLIFIFDEATGQPLEYGPRPALPAPVLSTTRCGWCESVVVPLELDPPGQELASSGAEILIARDAMLGTGMGYRCSGCSLLTCAFCAPEPDRGDTRCCRVCGDPLTPHTADDSGPMS</sequence>
<proteinExistence type="predicted"/>
<reference evidence="4" key="1">
    <citation type="journal article" date="2019" name="Int. J. Syst. Evol. Microbiol.">
        <title>The Global Catalogue of Microorganisms (GCM) 10K type strain sequencing project: providing services to taxonomists for standard genome sequencing and annotation.</title>
        <authorList>
            <consortium name="The Broad Institute Genomics Platform"/>
            <consortium name="The Broad Institute Genome Sequencing Center for Infectious Disease"/>
            <person name="Wu L."/>
            <person name="Ma J."/>
        </authorList>
    </citation>
    <scope>NUCLEOTIDE SEQUENCE [LARGE SCALE GENOMIC DNA]</scope>
    <source>
        <strain evidence="4">CGMCC 4.7455</strain>
    </source>
</reference>
<dbReference type="PANTHER" id="PTHR46082">
    <property type="entry name" value="ATP/GTP-BINDING PROTEIN-RELATED"/>
    <property type="match status" value="1"/>
</dbReference>
<dbReference type="Proteomes" id="UP001597365">
    <property type="component" value="Unassembled WGS sequence"/>
</dbReference>
<dbReference type="InterPro" id="IPR011990">
    <property type="entry name" value="TPR-like_helical_dom_sf"/>
</dbReference>
<accession>A0ABW4PG82</accession>
<dbReference type="InterPro" id="IPR027417">
    <property type="entry name" value="P-loop_NTPase"/>
</dbReference>
<dbReference type="Pfam" id="PF13424">
    <property type="entry name" value="TPR_12"/>
    <property type="match status" value="2"/>
</dbReference>
<protein>
    <submittedName>
        <fullName evidence="3">FxSxx-COOH system tetratricopeptide repeat protein</fullName>
    </submittedName>
</protein>
<comment type="caution">
    <text evidence="3">The sequence shown here is derived from an EMBL/GenBank/DDBJ whole genome shotgun (WGS) entry which is preliminary data.</text>
</comment>
<evidence type="ECO:0000313" key="3">
    <source>
        <dbReference type="EMBL" id="MFD1829299.1"/>
    </source>
</evidence>
<organism evidence="3 4">
    <name type="scientific">Streptomyces desertarenae</name>
    <dbReference type="NCBI Taxonomy" id="2666184"/>
    <lineage>
        <taxon>Bacteria</taxon>
        <taxon>Bacillati</taxon>
        <taxon>Actinomycetota</taxon>
        <taxon>Actinomycetes</taxon>
        <taxon>Kitasatosporales</taxon>
        <taxon>Streptomycetaceae</taxon>
        <taxon>Streptomyces</taxon>
    </lineage>
</organism>
<dbReference type="NCBIfam" id="NF040586">
    <property type="entry name" value="FxSxx_TPR"/>
    <property type="match status" value="1"/>
</dbReference>
<keyword evidence="4" id="KW-1185">Reference proteome</keyword>